<accession>A0A1T8TR52</accession>
<protein>
    <submittedName>
        <fullName evidence="1">Uncharacterized protein</fullName>
    </submittedName>
</protein>
<name>A0A1T8TR52_9MYCO</name>
<reference evidence="1 2" key="1">
    <citation type="submission" date="2016-11" db="EMBL/GenBank/DDBJ databases">
        <authorList>
            <consortium name="Pathogen Informatics"/>
        </authorList>
    </citation>
    <scope>NUCLEOTIDE SEQUENCE [LARGE SCALE GENOMIC DNA]</scope>
    <source>
        <strain evidence="1 2">911</strain>
    </source>
</reference>
<dbReference type="EMBL" id="FVGW01000016">
    <property type="protein sequence ID" value="SKM83049.1"/>
    <property type="molecule type" value="Genomic_DNA"/>
</dbReference>
<gene>
    <name evidence="1" type="ORF">SAMEA2259716_05217</name>
</gene>
<dbReference type="AlphaFoldDB" id="A0A1T8TR52"/>
<organism evidence="1 2">
    <name type="scientific">Mycobacteroides abscessus subsp. massiliense</name>
    <dbReference type="NCBI Taxonomy" id="1962118"/>
    <lineage>
        <taxon>Bacteria</taxon>
        <taxon>Bacillati</taxon>
        <taxon>Actinomycetota</taxon>
        <taxon>Actinomycetes</taxon>
        <taxon>Mycobacteriales</taxon>
        <taxon>Mycobacteriaceae</taxon>
        <taxon>Mycobacteroides</taxon>
        <taxon>Mycobacteroides abscessus</taxon>
    </lineage>
</organism>
<proteinExistence type="predicted"/>
<dbReference type="Proteomes" id="UP000190074">
    <property type="component" value="Unassembled WGS sequence"/>
</dbReference>
<sequence>MIRPCRPNGYLQALAFARNPVDKCLQAYREKRSTNIRRWFFANTFSATGRRG</sequence>
<evidence type="ECO:0000313" key="2">
    <source>
        <dbReference type="Proteomes" id="UP000190074"/>
    </source>
</evidence>
<evidence type="ECO:0000313" key="1">
    <source>
        <dbReference type="EMBL" id="SKM83049.1"/>
    </source>
</evidence>